<gene>
    <name evidence="6" type="ORF">FCC1311_069962</name>
</gene>
<dbReference type="Gene3D" id="2.40.50.100">
    <property type="match status" value="1"/>
</dbReference>
<evidence type="ECO:0000256" key="2">
    <source>
        <dbReference type="ARBA" id="ARBA00022823"/>
    </source>
</evidence>
<dbReference type="PANTHER" id="PTHR23151">
    <property type="entry name" value="DIHYDROLIPOAMIDE ACETYL/SUCCINYL-TRANSFERASE-RELATED"/>
    <property type="match status" value="1"/>
</dbReference>
<dbReference type="InterPro" id="IPR023213">
    <property type="entry name" value="CAT-like_dom_sf"/>
</dbReference>
<dbReference type="Pfam" id="PF00198">
    <property type="entry name" value="2-oxoacid_dh"/>
    <property type="match status" value="1"/>
</dbReference>
<feature type="region of interest" description="Disordered" evidence="4">
    <location>
        <begin position="123"/>
        <end position="155"/>
    </location>
</feature>
<dbReference type="CDD" id="cd06849">
    <property type="entry name" value="lipoyl_domain"/>
    <property type="match status" value="1"/>
</dbReference>
<evidence type="ECO:0000313" key="6">
    <source>
        <dbReference type="EMBL" id="GBG30776.1"/>
    </source>
</evidence>
<dbReference type="EC" id="2.3.1.-" evidence="3"/>
<dbReference type="FunFam" id="2.40.50.100:FF:000010">
    <property type="entry name" value="Acetyltransferase component of pyruvate dehydrogenase complex"/>
    <property type="match status" value="1"/>
</dbReference>
<keyword evidence="3 6" id="KW-0808">Transferase</keyword>
<evidence type="ECO:0000256" key="1">
    <source>
        <dbReference type="ARBA" id="ARBA00007317"/>
    </source>
</evidence>
<dbReference type="GO" id="GO:0005739">
    <property type="term" value="C:mitochondrion"/>
    <property type="evidence" value="ECO:0007669"/>
    <property type="project" value="TreeGrafter"/>
</dbReference>
<feature type="compositionally biased region" description="Low complexity" evidence="4">
    <location>
        <begin position="123"/>
        <end position="151"/>
    </location>
</feature>
<dbReference type="GO" id="GO:0016746">
    <property type="term" value="F:acyltransferase activity"/>
    <property type="evidence" value="ECO:0007669"/>
    <property type="project" value="UniProtKB-KW"/>
</dbReference>
<proteinExistence type="inferred from homology"/>
<dbReference type="PROSITE" id="PS50968">
    <property type="entry name" value="BIOTINYL_LIPOYL"/>
    <property type="match status" value="1"/>
</dbReference>
<name>A0A2R5GIQ9_9STRA</name>
<comment type="caution">
    <text evidence="6">The sequence shown here is derived from an EMBL/GenBank/DDBJ whole genome shotgun (WGS) entry which is preliminary data.</text>
</comment>
<dbReference type="SUPFAM" id="SSF51230">
    <property type="entry name" value="Single hybrid motif"/>
    <property type="match status" value="1"/>
</dbReference>
<dbReference type="EMBL" id="BEYU01000084">
    <property type="protein sequence ID" value="GBG30776.1"/>
    <property type="molecule type" value="Genomic_DNA"/>
</dbReference>
<dbReference type="InterPro" id="IPR045257">
    <property type="entry name" value="E2/Pdx1"/>
</dbReference>
<feature type="domain" description="Lipoyl-binding" evidence="5">
    <location>
        <begin position="27"/>
        <end position="103"/>
    </location>
</feature>
<dbReference type="PANTHER" id="PTHR23151:SF90">
    <property type="entry name" value="DIHYDROLIPOYLLYSINE-RESIDUE ACETYLTRANSFERASE COMPONENT OF PYRUVATE DEHYDROGENASE COMPLEX, MITOCHONDRIAL-RELATED"/>
    <property type="match status" value="1"/>
</dbReference>
<evidence type="ECO:0000256" key="4">
    <source>
        <dbReference type="SAM" id="MobiDB-lite"/>
    </source>
</evidence>
<dbReference type="GO" id="GO:0006086">
    <property type="term" value="P:pyruvate decarboxylation to acetyl-CoA"/>
    <property type="evidence" value="ECO:0007669"/>
    <property type="project" value="InterPro"/>
</dbReference>
<dbReference type="InParanoid" id="A0A2R5GIQ9"/>
<comment type="similarity">
    <text evidence="1 3">Belongs to the 2-oxoacid dehydrogenase family.</text>
</comment>
<feature type="compositionally biased region" description="Low complexity" evidence="4">
    <location>
        <begin position="208"/>
        <end position="238"/>
    </location>
</feature>
<dbReference type="Gene3D" id="3.30.559.10">
    <property type="entry name" value="Chloramphenicol acetyltransferase-like domain"/>
    <property type="match status" value="1"/>
</dbReference>
<sequence length="483" mass="50530">MPAAMGMTRPWTTARALSGGPALPEGASMLALPALSPTMDSGRVAAWTVEELGSFSAGQSICEVETDKATVDLEVQDDGFLAKQLVQAGSDTLDVGSPIAVIAESLEVAKEVQAMDLSSLLAGGSDDAASSSSSSSSSETSSASDDAAAPSGPIPAKQLVSPAAASILASYGVDPSTVAGSLKSPNGTPIIGKSDALKAVKGKDLVDQSASAKKAAPAQTSQPQQQAQPQQQQQQQAPKAKREEVVVPESEPEREYEDVAMTNMRKVIASRLTEAKQSRPHFYATIDCEIDAILAMRKELKAALGSAPSINDMILKAAALALRDVPRVNCRVEPDGSIVQNDSVDVAVAVATPTGLITPIVKNTDQKGVTQISADMRDLAGRARENKLKLEEFQGGSFAVSNLGMFGITDFTAVISPPHSAIMAVGGGRQEFVCPTDDPADMKVVNMLTVQLSADRRVVDDLTMGQFLQVFQAYMAKPMLMNL</sequence>
<protein>
    <recommendedName>
        <fullName evidence="3">Dihydrolipoamide acetyltransferase component of pyruvate dehydrogenase complex</fullName>
        <ecNumber evidence="3">2.3.1.-</ecNumber>
    </recommendedName>
</protein>
<dbReference type="GO" id="GO:0045254">
    <property type="term" value="C:pyruvate dehydrogenase complex"/>
    <property type="evidence" value="ECO:0007669"/>
    <property type="project" value="InterPro"/>
</dbReference>
<dbReference type="InterPro" id="IPR001078">
    <property type="entry name" value="2-oxoacid_DH_actylTfrase"/>
</dbReference>
<dbReference type="Proteomes" id="UP000241890">
    <property type="component" value="Unassembled WGS sequence"/>
</dbReference>
<reference evidence="6 7" key="1">
    <citation type="submission" date="2017-12" db="EMBL/GenBank/DDBJ databases">
        <title>Sequencing, de novo assembly and annotation of complete genome of a new Thraustochytrid species, strain FCC1311.</title>
        <authorList>
            <person name="Sedici K."/>
            <person name="Godart F."/>
            <person name="Aiese Cigliano R."/>
            <person name="Sanseverino W."/>
            <person name="Barakat M."/>
            <person name="Ortet P."/>
            <person name="Marechal E."/>
            <person name="Cagnac O."/>
            <person name="Amato A."/>
        </authorList>
    </citation>
    <scope>NUCLEOTIDE SEQUENCE [LARGE SCALE GENOMIC DNA]</scope>
</reference>
<dbReference type="SUPFAM" id="SSF52777">
    <property type="entry name" value="CoA-dependent acyltransferases"/>
    <property type="match status" value="1"/>
</dbReference>
<evidence type="ECO:0000256" key="3">
    <source>
        <dbReference type="RuleBase" id="RU003423"/>
    </source>
</evidence>
<dbReference type="OrthoDB" id="537444at2759"/>
<keyword evidence="2 3" id="KW-0450">Lipoyl</keyword>
<accession>A0A2R5GIQ9</accession>
<evidence type="ECO:0000259" key="5">
    <source>
        <dbReference type="PROSITE" id="PS50968"/>
    </source>
</evidence>
<comment type="cofactor">
    <cofactor evidence="3">
        <name>(R)-lipoate</name>
        <dbReference type="ChEBI" id="CHEBI:83088"/>
    </cofactor>
</comment>
<keyword evidence="3" id="KW-0012">Acyltransferase</keyword>
<dbReference type="Pfam" id="PF00364">
    <property type="entry name" value="Biotin_lipoyl"/>
    <property type="match status" value="1"/>
</dbReference>
<feature type="region of interest" description="Disordered" evidence="4">
    <location>
        <begin position="204"/>
        <end position="256"/>
    </location>
</feature>
<keyword evidence="6" id="KW-0670">Pyruvate</keyword>
<dbReference type="InterPro" id="IPR011053">
    <property type="entry name" value="Single_hybrid_motif"/>
</dbReference>
<dbReference type="AlphaFoldDB" id="A0A2R5GIQ9"/>
<evidence type="ECO:0000313" key="7">
    <source>
        <dbReference type="Proteomes" id="UP000241890"/>
    </source>
</evidence>
<organism evidence="6 7">
    <name type="scientific">Hondaea fermentalgiana</name>
    <dbReference type="NCBI Taxonomy" id="2315210"/>
    <lineage>
        <taxon>Eukaryota</taxon>
        <taxon>Sar</taxon>
        <taxon>Stramenopiles</taxon>
        <taxon>Bigyra</taxon>
        <taxon>Labyrinthulomycetes</taxon>
        <taxon>Thraustochytrida</taxon>
        <taxon>Thraustochytriidae</taxon>
        <taxon>Hondaea</taxon>
    </lineage>
</organism>
<dbReference type="InterPro" id="IPR000089">
    <property type="entry name" value="Biotin_lipoyl"/>
</dbReference>
<keyword evidence="7" id="KW-1185">Reference proteome</keyword>